<dbReference type="Pfam" id="PF00144">
    <property type="entry name" value="Beta-lactamase"/>
    <property type="match status" value="1"/>
</dbReference>
<gene>
    <name evidence="3" type="ORF">METZ01_LOCUS196571</name>
</gene>
<comment type="similarity">
    <text evidence="1">Belongs to the beta-lactamase family.</text>
</comment>
<dbReference type="SUPFAM" id="SSF56601">
    <property type="entry name" value="beta-lactamase/transpeptidase-like"/>
    <property type="match status" value="1"/>
</dbReference>
<accession>A0A382E1J4</accession>
<evidence type="ECO:0000259" key="2">
    <source>
        <dbReference type="Pfam" id="PF00144"/>
    </source>
</evidence>
<evidence type="ECO:0000256" key="1">
    <source>
        <dbReference type="ARBA" id="ARBA00038473"/>
    </source>
</evidence>
<feature type="non-terminal residue" evidence="3">
    <location>
        <position position="290"/>
    </location>
</feature>
<name>A0A382E1J4_9ZZZZ</name>
<protein>
    <recommendedName>
        <fullName evidence="2">Beta-lactamase-related domain-containing protein</fullName>
    </recommendedName>
</protein>
<organism evidence="3">
    <name type="scientific">marine metagenome</name>
    <dbReference type="NCBI Taxonomy" id="408172"/>
    <lineage>
        <taxon>unclassified sequences</taxon>
        <taxon>metagenomes</taxon>
        <taxon>ecological metagenomes</taxon>
    </lineage>
</organism>
<dbReference type="Gene3D" id="3.40.710.10">
    <property type="entry name" value="DD-peptidase/beta-lactamase superfamily"/>
    <property type="match status" value="1"/>
</dbReference>
<sequence>MISKVSIKLYFLLLLGVFSSCQNRPGHIRASGQYREVSSKLTDAVNYEMSDKGLNAVSIVLVDDQEILWARGYGYEDLKKLLKADANTVYRVGSVSKLFTDIGIMQLVERGEVHLDAPITDYLPEFRPRSSFNKDITLRQLMSHRSGLLREPLVGNYFADDEPTLEATVKSIIDSDIIYEPESKIKYSNGGIATVGYVLEKLKNEPFASYLRKNVLLPMGLTHSAFEPLPEITDRLADATMWSYDGRVFDAPTFELGMSPAGSMYAPVVDLGQFMKVLFNDGVGHKGHVI</sequence>
<dbReference type="InterPro" id="IPR051478">
    <property type="entry name" value="Beta-lactamase-like_AB/R"/>
</dbReference>
<reference evidence="3" key="1">
    <citation type="submission" date="2018-05" db="EMBL/GenBank/DDBJ databases">
        <authorList>
            <person name="Lanie J.A."/>
            <person name="Ng W.-L."/>
            <person name="Kazmierczak K.M."/>
            <person name="Andrzejewski T.M."/>
            <person name="Davidsen T.M."/>
            <person name="Wayne K.J."/>
            <person name="Tettelin H."/>
            <person name="Glass J.I."/>
            <person name="Rusch D."/>
            <person name="Podicherti R."/>
            <person name="Tsui H.-C.T."/>
            <person name="Winkler M.E."/>
        </authorList>
    </citation>
    <scope>NUCLEOTIDE SEQUENCE</scope>
</reference>
<feature type="domain" description="Beta-lactamase-related" evidence="2">
    <location>
        <begin position="48"/>
        <end position="278"/>
    </location>
</feature>
<dbReference type="InterPro" id="IPR012338">
    <property type="entry name" value="Beta-lactam/transpept-like"/>
</dbReference>
<dbReference type="PANTHER" id="PTHR22935:SF95">
    <property type="entry name" value="BETA-LACTAMASE-LIKE 1-RELATED"/>
    <property type="match status" value="1"/>
</dbReference>
<dbReference type="AlphaFoldDB" id="A0A382E1J4"/>
<dbReference type="EMBL" id="UINC01041863">
    <property type="protein sequence ID" value="SVB43717.1"/>
    <property type="molecule type" value="Genomic_DNA"/>
</dbReference>
<dbReference type="PANTHER" id="PTHR22935">
    <property type="entry name" value="PENICILLIN-BINDING PROTEIN"/>
    <property type="match status" value="1"/>
</dbReference>
<dbReference type="InterPro" id="IPR001466">
    <property type="entry name" value="Beta-lactam-related"/>
</dbReference>
<proteinExistence type="inferred from homology"/>
<evidence type="ECO:0000313" key="3">
    <source>
        <dbReference type="EMBL" id="SVB43717.1"/>
    </source>
</evidence>
<dbReference type="PROSITE" id="PS51257">
    <property type="entry name" value="PROKAR_LIPOPROTEIN"/>
    <property type="match status" value="1"/>
</dbReference>